<dbReference type="Proteomes" id="UP001428290">
    <property type="component" value="Unassembled WGS sequence"/>
</dbReference>
<reference evidence="2 3" key="1">
    <citation type="submission" date="2024-02" db="EMBL/GenBank/DDBJ databases">
        <title>Herpetosiphon gulosus NBRC 112829.</title>
        <authorList>
            <person name="Ichikawa N."/>
            <person name="Katano-Makiyama Y."/>
            <person name="Hidaka K."/>
        </authorList>
    </citation>
    <scope>NUCLEOTIDE SEQUENCE [LARGE SCALE GENOMIC DNA]</scope>
    <source>
        <strain evidence="2 3">NBRC 112829</strain>
    </source>
</reference>
<keyword evidence="1" id="KW-0812">Transmembrane</keyword>
<feature type="transmembrane region" description="Helical" evidence="1">
    <location>
        <begin position="83"/>
        <end position="103"/>
    </location>
</feature>
<keyword evidence="3" id="KW-1185">Reference proteome</keyword>
<keyword evidence="1" id="KW-1133">Transmembrane helix</keyword>
<feature type="transmembrane region" description="Helical" evidence="1">
    <location>
        <begin position="297"/>
        <end position="317"/>
    </location>
</feature>
<proteinExistence type="predicted"/>
<keyword evidence="1" id="KW-0472">Membrane</keyword>
<dbReference type="EMBL" id="BAABRU010000003">
    <property type="protein sequence ID" value="GAA5527096.1"/>
    <property type="molecule type" value="Genomic_DNA"/>
</dbReference>
<comment type="caution">
    <text evidence="2">The sequence shown here is derived from an EMBL/GenBank/DDBJ whole genome shotgun (WGS) entry which is preliminary data.</text>
</comment>
<gene>
    <name evidence="2" type="ORF">Hgul01_00878</name>
</gene>
<name>A0ABP9WYH1_9CHLR</name>
<dbReference type="RefSeq" id="WP_345720734.1">
    <property type="nucleotide sequence ID" value="NZ_BAABRU010000003.1"/>
</dbReference>
<protein>
    <submittedName>
        <fullName evidence="2">Uncharacterized protein</fullName>
    </submittedName>
</protein>
<dbReference type="Pfam" id="PF22564">
    <property type="entry name" value="HAAS"/>
    <property type="match status" value="1"/>
</dbReference>
<feature type="transmembrane region" description="Helical" evidence="1">
    <location>
        <begin position="242"/>
        <end position="263"/>
    </location>
</feature>
<organism evidence="2 3">
    <name type="scientific">Herpetosiphon gulosus</name>
    <dbReference type="NCBI Taxonomy" id="1973496"/>
    <lineage>
        <taxon>Bacteria</taxon>
        <taxon>Bacillati</taxon>
        <taxon>Chloroflexota</taxon>
        <taxon>Chloroflexia</taxon>
        <taxon>Herpetosiphonales</taxon>
        <taxon>Herpetosiphonaceae</taxon>
        <taxon>Herpetosiphon</taxon>
    </lineage>
</organism>
<evidence type="ECO:0000313" key="2">
    <source>
        <dbReference type="EMBL" id="GAA5527096.1"/>
    </source>
</evidence>
<accession>A0ABP9WYH1</accession>
<feature type="transmembrane region" description="Helical" evidence="1">
    <location>
        <begin position="173"/>
        <end position="191"/>
    </location>
</feature>
<evidence type="ECO:0000256" key="1">
    <source>
        <dbReference type="SAM" id="Phobius"/>
    </source>
</evidence>
<feature type="transmembrane region" description="Helical" evidence="1">
    <location>
        <begin position="211"/>
        <end position="230"/>
    </location>
</feature>
<sequence length="336" mass="37093">MELIERYLAAVGNYLPAKQRNDILDELRSSIYDSLERNDQALNDEAAVVATLQALGEPAKVAAAYGNNQQYLISPAMFPQFRAVVLLVFSIIIVSQLGLALLATIGNYRLNIVQVAWSAISNLPATFGLIVAIFWGVQKLEIEAETEPKKPFDPRKLPAITPANEKISRSSQLIGIAVQVILLGWLMQFQAEGGFRWVDGSGLFENPVISQYFALVVVASIFNIVVDLIVMWRGVWQTSTRIASLAASGFSLIVLFVLIRGHAEWLTNAGYPSSLRQLSRLGELIRENNPAIGMSSFYYGLSITAFFVIIDAGYTAYKLYQERSQAKLPNDLIATV</sequence>
<evidence type="ECO:0000313" key="3">
    <source>
        <dbReference type="Proteomes" id="UP001428290"/>
    </source>
</evidence>
<feature type="transmembrane region" description="Helical" evidence="1">
    <location>
        <begin position="115"/>
        <end position="137"/>
    </location>
</feature>